<evidence type="ECO:0000313" key="2">
    <source>
        <dbReference type="Proteomes" id="UP000789375"/>
    </source>
</evidence>
<comment type="caution">
    <text evidence="1">The sequence shown here is derived from an EMBL/GenBank/DDBJ whole genome shotgun (WGS) entry which is preliminary data.</text>
</comment>
<dbReference type="EMBL" id="CAJVPP010001803">
    <property type="protein sequence ID" value="CAG8573722.1"/>
    <property type="molecule type" value="Genomic_DNA"/>
</dbReference>
<accession>A0A9N9BSF7</accession>
<reference evidence="1" key="1">
    <citation type="submission" date="2021-06" db="EMBL/GenBank/DDBJ databases">
        <authorList>
            <person name="Kallberg Y."/>
            <person name="Tangrot J."/>
            <person name="Rosling A."/>
        </authorList>
    </citation>
    <scope>NUCLEOTIDE SEQUENCE</scope>
    <source>
        <strain evidence="1">87-6 pot B 2015</strain>
    </source>
</reference>
<dbReference type="Proteomes" id="UP000789375">
    <property type="component" value="Unassembled WGS sequence"/>
</dbReference>
<dbReference type="AlphaFoldDB" id="A0A9N9BSF7"/>
<keyword evidence="2" id="KW-1185">Reference proteome</keyword>
<organism evidence="1 2">
    <name type="scientific">Funneliformis mosseae</name>
    <name type="common">Endomycorrhizal fungus</name>
    <name type="synonym">Glomus mosseae</name>
    <dbReference type="NCBI Taxonomy" id="27381"/>
    <lineage>
        <taxon>Eukaryota</taxon>
        <taxon>Fungi</taxon>
        <taxon>Fungi incertae sedis</taxon>
        <taxon>Mucoromycota</taxon>
        <taxon>Glomeromycotina</taxon>
        <taxon>Glomeromycetes</taxon>
        <taxon>Glomerales</taxon>
        <taxon>Glomeraceae</taxon>
        <taxon>Funneliformis</taxon>
    </lineage>
</organism>
<proteinExistence type="predicted"/>
<protein>
    <submittedName>
        <fullName evidence="1">2775_t:CDS:1</fullName>
    </submittedName>
</protein>
<gene>
    <name evidence="1" type="ORF">FMOSSE_LOCUS7587</name>
</gene>
<sequence length="108" mass="12343">MYEEMGEIITLNGIIKKLSSKSYFEVLIDKKESVFALKKTIYVKVKDSLLNNITGDISIKLYANMTVENVLRGSKISSLNLVKDVFDDINSSEIHIVIQDRRLVYVQN</sequence>
<evidence type="ECO:0000313" key="1">
    <source>
        <dbReference type="EMBL" id="CAG8573722.1"/>
    </source>
</evidence>
<name>A0A9N9BSF7_FUNMO</name>